<gene>
    <name evidence="11" type="ORF">C725_0113</name>
</gene>
<keyword evidence="11" id="KW-0282">Flagellum</keyword>
<evidence type="ECO:0000256" key="9">
    <source>
        <dbReference type="ARBA" id="ARBA00023136"/>
    </source>
</evidence>
<evidence type="ECO:0000256" key="4">
    <source>
        <dbReference type="ARBA" id="ARBA00022475"/>
    </source>
</evidence>
<dbReference type="RefSeq" id="WP_008599490.1">
    <property type="nucleotide sequence ID" value="NZ_AMRV01000001.1"/>
</dbReference>
<comment type="function">
    <text evidence="1 10">Controls the rotational direction of flagella during chemotaxis.</text>
</comment>
<evidence type="ECO:0000256" key="8">
    <source>
        <dbReference type="ARBA" id="ARBA00022989"/>
    </source>
</evidence>
<keyword evidence="7 10" id="KW-0283">Flagellar rotation</keyword>
<keyword evidence="11" id="KW-0966">Cell projection</keyword>
<comment type="subcellular location">
    <subcellularLocation>
        <location evidence="10">Cell inner membrane</location>
    </subcellularLocation>
    <subcellularLocation>
        <location evidence="2">Cell membrane</location>
        <topology evidence="2">Single-pass membrane protein</topology>
    </subcellularLocation>
</comment>
<evidence type="ECO:0000256" key="5">
    <source>
        <dbReference type="ARBA" id="ARBA00022500"/>
    </source>
</evidence>
<dbReference type="AlphaFoldDB" id="M2U873"/>
<sequence>MKLIVFGLLGLVLVGGGGAAGAYVFLKPSMEAEHVEPPKTYDYYQMEEAFTSNIAGSPRLVQVKVGIGSDKGPLFFDEVKKHETPIRAAMLAQLAEAPLTDLTNAEGRTALAEEMREATNAQLKNRGAEPGVTEVFFTDLVIQ</sequence>
<organism evidence="11 12">
    <name type="scientific">Pacificimonas flava</name>
    <dbReference type="NCBI Taxonomy" id="1234595"/>
    <lineage>
        <taxon>Bacteria</taxon>
        <taxon>Pseudomonadati</taxon>
        <taxon>Pseudomonadota</taxon>
        <taxon>Alphaproteobacteria</taxon>
        <taxon>Sphingomonadales</taxon>
        <taxon>Sphingosinicellaceae</taxon>
        <taxon>Pacificimonas</taxon>
    </lineage>
</organism>
<name>M2U873_9SPHN</name>
<keyword evidence="8" id="KW-1133">Transmembrane helix</keyword>
<keyword evidence="4" id="KW-1003">Cell membrane</keyword>
<dbReference type="InterPro" id="IPR005503">
    <property type="entry name" value="FliL"/>
</dbReference>
<evidence type="ECO:0000256" key="1">
    <source>
        <dbReference type="ARBA" id="ARBA00002254"/>
    </source>
</evidence>
<evidence type="ECO:0000256" key="7">
    <source>
        <dbReference type="ARBA" id="ARBA00022779"/>
    </source>
</evidence>
<comment type="similarity">
    <text evidence="3 10">Belongs to the FliL family.</text>
</comment>
<dbReference type="GO" id="GO:0009425">
    <property type="term" value="C:bacterial-type flagellum basal body"/>
    <property type="evidence" value="ECO:0007669"/>
    <property type="project" value="InterPro"/>
</dbReference>
<keyword evidence="10" id="KW-0997">Cell inner membrane</keyword>
<evidence type="ECO:0000313" key="11">
    <source>
        <dbReference type="EMBL" id="EMD84183.1"/>
    </source>
</evidence>
<dbReference type="Pfam" id="PF03748">
    <property type="entry name" value="FliL"/>
    <property type="match status" value="1"/>
</dbReference>
<dbReference type="GO" id="GO:0071978">
    <property type="term" value="P:bacterial-type flagellum-dependent swarming motility"/>
    <property type="evidence" value="ECO:0007669"/>
    <property type="project" value="TreeGrafter"/>
</dbReference>
<accession>M2U873</accession>
<dbReference type="PANTHER" id="PTHR35091:SF2">
    <property type="entry name" value="FLAGELLAR PROTEIN FLIL"/>
    <property type="match status" value="1"/>
</dbReference>
<keyword evidence="6" id="KW-0812">Transmembrane</keyword>
<keyword evidence="11" id="KW-0969">Cilium</keyword>
<dbReference type="EMBL" id="AMRV01000001">
    <property type="protein sequence ID" value="EMD84183.1"/>
    <property type="molecule type" value="Genomic_DNA"/>
</dbReference>
<keyword evidence="9 10" id="KW-0472">Membrane</keyword>
<keyword evidence="12" id="KW-1185">Reference proteome</keyword>
<evidence type="ECO:0000256" key="10">
    <source>
        <dbReference type="RuleBase" id="RU364125"/>
    </source>
</evidence>
<dbReference type="Proteomes" id="UP000011717">
    <property type="component" value="Unassembled WGS sequence"/>
</dbReference>
<dbReference type="OrthoDB" id="7058946at2"/>
<keyword evidence="5 10" id="KW-0145">Chemotaxis</keyword>
<evidence type="ECO:0000256" key="6">
    <source>
        <dbReference type="ARBA" id="ARBA00022692"/>
    </source>
</evidence>
<dbReference type="GO" id="GO:0005886">
    <property type="term" value="C:plasma membrane"/>
    <property type="evidence" value="ECO:0007669"/>
    <property type="project" value="UniProtKB-SubCell"/>
</dbReference>
<reference evidence="11 12" key="1">
    <citation type="journal article" date="2013" name="Genome Announc.">
        <title>Draft Genome Sequence of Strain JLT2015T, Belonging to the Family Sphingomonadaceae of the Alphaproteobacteria.</title>
        <authorList>
            <person name="Tang K."/>
            <person name="Liu K."/>
            <person name="Li S."/>
            <person name="Jiao N."/>
        </authorList>
    </citation>
    <scope>NUCLEOTIDE SEQUENCE [LARGE SCALE GENOMIC DNA]</scope>
    <source>
        <strain evidence="11 12">JLT2015</strain>
    </source>
</reference>
<evidence type="ECO:0000256" key="3">
    <source>
        <dbReference type="ARBA" id="ARBA00008281"/>
    </source>
</evidence>
<evidence type="ECO:0000256" key="2">
    <source>
        <dbReference type="ARBA" id="ARBA00004162"/>
    </source>
</evidence>
<protein>
    <recommendedName>
        <fullName evidence="10">Flagellar protein FliL</fullName>
    </recommendedName>
</protein>
<dbReference type="PANTHER" id="PTHR35091">
    <property type="entry name" value="FLAGELLAR PROTEIN FLIL"/>
    <property type="match status" value="1"/>
</dbReference>
<dbReference type="GO" id="GO:0006935">
    <property type="term" value="P:chemotaxis"/>
    <property type="evidence" value="ECO:0007669"/>
    <property type="project" value="UniProtKB-KW"/>
</dbReference>
<comment type="caution">
    <text evidence="11">The sequence shown here is derived from an EMBL/GenBank/DDBJ whole genome shotgun (WGS) entry which is preliminary data.</text>
</comment>
<proteinExistence type="inferred from homology"/>
<evidence type="ECO:0000313" key="12">
    <source>
        <dbReference type="Proteomes" id="UP000011717"/>
    </source>
</evidence>